<keyword evidence="4" id="KW-1185">Reference proteome</keyword>
<dbReference type="InterPro" id="IPR052255">
    <property type="entry name" value="RNA_pol_II_subunit5-mediator"/>
</dbReference>
<feature type="region of interest" description="Disordered" evidence="1">
    <location>
        <begin position="370"/>
        <end position="550"/>
    </location>
</feature>
<dbReference type="OrthoDB" id="21413at2759"/>
<dbReference type="Proteomes" id="UP000001805">
    <property type="component" value="Chromosome 1, Linkage Group I"/>
</dbReference>
<protein>
    <recommendedName>
        <fullName evidence="2">DUF3835 domain-containing protein</fullName>
    </recommendedName>
</protein>
<reference evidence="3 4" key="1">
    <citation type="journal article" date="2003" name="Nature">
        <title>The genome sequence of the filamentous fungus Neurospora crassa.</title>
        <authorList>
            <person name="Galagan J.E."/>
            <person name="Calvo S.E."/>
            <person name="Borkovich K.A."/>
            <person name="Selker E.U."/>
            <person name="Read N.D."/>
            <person name="Jaffe D."/>
            <person name="FitzHugh W."/>
            <person name="Ma L.J."/>
            <person name="Smirnov S."/>
            <person name="Purcell S."/>
            <person name="Rehman B."/>
            <person name="Elkins T."/>
            <person name="Engels R."/>
            <person name="Wang S."/>
            <person name="Nielsen C.B."/>
            <person name="Butler J."/>
            <person name="Endrizzi M."/>
            <person name="Qui D."/>
            <person name="Ianakiev P."/>
            <person name="Bell-Pedersen D."/>
            <person name="Nelson M.A."/>
            <person name="Werner-Washburne M."/>
            <person name="Selitrennikoff C.P."/>
            <person name="Kinsey J.A."/>
            <person name="Braun E.L."/>
            <person name="Zelter A."/>
            <person name="Schulte U."/>
            <person name="Kothe G.O."/>
            <person name="Jedd G."/>
            <person name="Mewes W."/>
            <person name="Staben C."/>
            <person name="Marcotte E."/>
            <person name="Greenberg D."/>
            <person name="Roy A."/>
            <person name="Foley K."/>
            <person name="Naylor J."/>
            <person name="Stange-Thomann N."/>
            <person name="Barrett R."/>
            <person name="Gnerre S."/>
            <person name="Kamal M."/>
            <person name="Kamvysselis M."/>
            <person name="Mauceli E."/>
            <person name="Bielke C."/>
            <person name="Rudd S."/>
            <person name="Frishman D."/>
            <person name="Krystofova S."/>
            <person name="Rasmussen C."/>
            <person name="Metzenberg R.L."/>
            <person name="Perkins D.D."/>
            <person name="Kroken S."/>
            <person name="Cogoni C."/>
            <person name="Macino G."/>
            <person name="Catcheside D."/>
            <person name="Li W."/>
            <person name="Pratt R.J."/>
            <person name="Osmani S.A."/>
            <person name="DeSouza C.P."/>
            <person name="Glass L."/>
            <person name="Orbach M.J."/>
            <person name="Berglund J.A."/>
            <person name="Voelker R."/>
            <person name="Yarden O."/>
            <person name="Plamann M."/>
            <person name="Seiler S."/>
            <person name="Dunlap J."/>
            <person name="Radford A."/>
            <person name="Aramayo R."/>
            <person name="Natvig D.O."/>
            <person name="Alex L.A."/>
            <person name="Mannhaupt G."/>
            <person name="Ebbole D.J."/>
            <person name="Freitag M."/>
            <person name="Paulsen I."/>
            <person name="Sachs M.S."/>
            <person name="Lander E.S."/>
            <person name="Nusbaum C."/>
            <person name="Birren B."/>
        </authorList>
    </citation>
    <scope>NUCLEOTIDE SEQUENCE [LARGE SCALE GENOMIC DNA]</scope>
    <source>
        <strain evidence="4">ATCC 24698 / 74-OR23-1A / CBS 708.71 / DSM 1257 / FGSC 987</strain>
    </source>
</reference>
<dbReference type="PANTHER" id="PTHR15111:SF0">
    <property type="entry name" value="UNCONVENTIONAL PREFOLDIN RPB5 INTERACTOR 1"/>
    <property type="match status" value="1"/>
</dbReference>
<dbReference type="STRING" id="367110.Q7SG31"/>
<dbReference type="HOGENOM" id="CLU_030204_0_0_1"/>
<dbReference type="Pfam" id="PF13758">
    <property type="entry name" value="Prefoldin_3"/>
    <property type="match status" value="1"/>
</dbReference>
<feature type="compositionally biased region" description="Basic residues" evidence="1">
    <location>
        <begin position="428"/>
        <end position="438"/>
    </location>
</feature>
<dbReference type="RefSeq" id="XP_964992.1">
    <property type="nucleotide sequence ID" value="XM_959899.2"/>
</dbReference>
<feature type="region of interest" description="Disordered" evidence="1">
    <location>
        <begin position="180"/>
        <end position="242"/>
    </location>
</feature>
<dbReference type="InterPro" id="IPR024325">
    <property type="entry name" value="DUF3835"/>
</dbReference>
<dbReference type="KEGG" id="ncr:NCU02589"/>
<dbReference type="InterPro" id="IPR039553">
    <property type="entry name" value="Prefoldin-like"/>
</dbReference>
<feature type="compositionally biased region" description="Polar residues" evidence="1">
    <location>
        <begin position="192"/>
        <end position="208"/>
    </location>
</feature>
<organism evidence="3 4">
    <name type="scientific">Neurospora crassa (strain ATCC 24698 / 74-OR23-1A / CBS 708.71 / DSM 1257 / FGSC 987)</name>
    <dbReference type="NCBI Taxonomy" id="367110"/>
    <lineage>
        <taxon>Eukaryota</taxon>
        <taxon>Fungi</taxon>
        <taxon>Dikarya</taxon>
        <taxon>Ascomycota</taxon>
        <taxon>Pezizomycotina</taxon>
        <taxon>Sordariomycetes</taxon>
        <taxon>Sordariomycetidae</taxon>
        <taxon>Sordariales</taxon>
        <taxon>Sordariaceae</taxon>
        <taxon>Neurospora</taxon>
    </lineage>
</organism>
<dbReference type="GO" id="GO:0003682">
    <property type="term" value="F:chromatin binding"/>
    <property type="evidence" value="ECO:0000318"/>
    <property type="project" value="GO_Central"/>
</dbReference>
<feature type="compositionally biased region" description="Low complexity" evidence="1">
    <location>
        <begin position="209"/>
        <end position="238"/>
    </location>
</feature>
<feature type="domain" description="DUF3835" evidence="2">
    <location>
        <begin position="484"/>
        <end position="507"/>
    </location>
</feature>
<feature type="compositionally biased region" description="Acidic residues" evidence="1">
    <location>
        <begin position="311"/>
        <end position="341"/>
    </location>
</feature>
<dbReference type="PANTHER" id="PTHR15111">
    <property type="entry name" value="RNA POLYMERASE II SUBUNIT 5-MEDIATING PROTEIN NNX3"/>
    <property type="match status" value="1"/>
</dbReference>
<evidence type="ECO:0000313" key="4">
    <source>
        <dbReference type="Proteomes" id="UP000001805"/>
    </source>
</evidence>
<gene>
    <name evidence="3" type="ORF">NCU02589</name>
</gene>
<feature type="region of interest" description="Disordered" evidence="1">
    <location>
        <begin position="594"/>
        <end position="630"/>
    </location>
</feature>
<dbReference type="GO" id="GO:0019212">
    <property type="term" value="F:phosphatase inhibitor activity"/>
    <property type="evidence" value="ECO:0000318"/>
    <property type="project" value="GO_Central"/>
</dbReference>
<dbReference type="GO" id="GO:0003714">
    <property type="term" value="F:transcription corepressor activity"/>
    <property type="evidence" value="ECO:0000318"/>
    <property type="project" value="GO_Central"/>
</dbReference>
<dbReference type="InParanoid" id="Q7SG31"/>
<feature type="region of interest" description="Disordered" evidence="1">
    <location>
        <begin position="310"/>
        <end position="353"/>
    </location>
</feature>
<accession>Q7SG31</accession>
<evidence type="ECO:0000256" key="1">
    <source>
        <dbReference type="SAM" id="MobiDB-lite"/>
    </source>
</evidence>
<dbReference type="Pfam" id="PF12927">
    <property type="entry name" value="DUF3835"/>
    <property type="match status" value="2"/>
</dbReference>
<evidence type="ECO:0000313" key="3">
    <source>
        <dbReference type="EMBL" id="EAA35756.1"/>
    </source>
</evidence>
<evidence type="ECO:0000259" key="2">
    <source>
        <dbReference type="Pfam" id="PF12927"/>
    </source>
</evidence>
<proteinExistence type="predicted"/>
<dbReference type="GeneID" id="3881168"/>
<feature type="compositionally biased region" description="Low complexity" evidence="1">
    <location>
        <begin position="453"/>
        <end position="466"/>
    </location>
</feature>
<dbReference type="EMBL" id="CM002236">
    <property type="protein sequence ID" value="EAA35756.1"/>
    <property type="molecule type" value="Genomic_DNA"/>
</dbReference>
<sequence length="630" mass="69693">MAVSRDHLADLDRHMQLLEGKVNQLHASLTHWQQTYFEYAALKEEVDGLPKDPSPHTELARIRRDYGGTIITKKEINEIFGENDLKEADQISSVLGRRLDYVEKNVDTLTKLVETEENKLAAAKVIANPDGGTDEETGLPITDIIEELDDEDNIVQYRLQSGGEVGRRVEEALKKAGIEKLPETQADLPQAQAKSNTTQENQPLEQHQPTATSAAAASTTTSESSSTTPTSIAPSTSSGKSVTFADDTKFVDQLPTTAGKLTQLMQKVKEQDAMDMSKAVIPKDESEDESQLRADMLQYMQEEIHPIVAELEIDEGSTEDENAEWDEYEDELEEDDDDEDELGRSKHSVITSDYIQRMQELEKRLGFKSAFTVERQKPQQPEDENRKDAGGGYITVVREPRSTPVSTSAPTPAPENTQSEPTASSLKSKGKAKEKKGVRFATELDIAPEEEIQPAVQPKPAAPKVPLVNPVGDIVEHGAVASNPTTQEQEPEEPEPPKRVSRFKKERASTGKVAAPAAASPPPGPLQLPQRFRESHSAPPAEPTPPEDQILANQVVERNVLSAPQEPDDMDDELLYRAAAVEYNRLRNRMIQKEGGFMKPEEEQPVVPLDEEEGGPPRMSRFKAARLARP</sequence>
<dbReference type="PaxDb" id="5141-EFNCRP00000002039"/>
<dbReference type="AlphaFoldDB" id="Q7SG31"/>
<dbReference type="GO" id="GO:2001243">
    <property type="term" value="P:negative regulation of intrinsic apoptotic signaling pathway"/>
    <property type="evidence" value="ECO:0000318"/>
    <property type="project" value="GO_Central"/>
</dbReference>
<feature type="domain" description="DUF3835" evidence="2">
    <location>
        <begin position="551"/>
        <end position="627"/>
    </location>
</feature>
<name>Q7SG31_NEUCR</name>
<dbReference type="GO" id="GO:0000122">
    <property type="term" value="P:negative regulation of transcription by RNA polymerase II"/>
    <property type="evidence" value="ECO:0000318"/>
    <property type="project" value="GO_Central"/>
</dbReference>
<feature type="compositionally biased region" description="Basic residues" evidence="1">
    <location>
        <begin position="620"/>
        <end position="630"/>
    </location>
</feature>
<dbReference type="VEuPathDB" id="FungiDB:NCU02589"/>